<dbReference type="GO" id="GO:0030170">
    <property type="term" value="F:pyridoxal phosphate binding"/>
    <property type="evidence" value="ECO:0007669"/>
    <property type="project" value="TreeGrafter"/>
</dbReference>
<accession>A0A1Y1QIL3</accession>
<evidence type="ECO:0000256" key="11">
    <source>
        <dbReference type="PIRSR" id="PIRSR000390-2"/>
    </source>
</evidence>
<evidence type="ECO:0000256" key="6">
    <source>
        <dbReference type="ARBA" id="ARBA00037999"/>
    </source>
</evidence>
<comment type="caution">
    <text evidence="13">The sequence shown here is derived from an EMBL/GenBank/DDBJ whole genome shotgun (WGS) entry which is preliminary data.</text>
</comment>
<dbReference type="EC" id="2.6.1.102" evidence="8"/>
<evidence type="ECO:0000256" key="7">
    <source>
        <dbReference type="ARBA" id="ARBA00051587"/>
    </source>
</evidence>
<dbReference type="AlphaFoldDB" id="A0A1Y1QIL3"/>
<sequence length="380" mass="41979">MHDFIPVNEPLLNGNEKNYLNQCIDTGWISSEGPFVKQFEEQFAAKMGRKYGIAVANGSVALDAAVAALGIGAGDEVIMPTFTIISCAAAVVRAGAIPVLVESDPVTWNMDVNQIENLITPRTKAIMAVHIFGLPVDMQPLLALAERHHLKIIEDAAEVHGQTYQGKPCGSFGDLSTFSFYPNKHITTGEGGMIATDDPQLADKCRSLRNLCFKPEQRFVHDELGWNFRMTNLQAALGVAQLERLDEFVQRKRHIGHYYSHLLEGVVGIQLPLANTTYADNIYWVYGVVLDDDLPFDAKTAMNALGKLGIGTRPFFWPMHEQPVLRNRGLFENARYPVAERLARRGFYIPSGLALSDAQMERSAAMLTQFLANPSTGRGT</sequence>
<dbReference type="PIRSF" id="PIRSF000390">
    <property type="entry name" value="PLP_StrS"/>
    <property type="match status" value="1"/>
</dbReference>
<comment type="cofactor">
    <cofactor evidence="1">
        <name>pyridoxal 5'-phosphate</name>
        <dbReference type="ChEBI" id="CHEBI:597326"/>
    </cofactor>
</comment>
<evidence type="ECO:0000256" key="3">
    <source>
        <dbReference type="ARBA" id="ARBA00022576"/>
    </source>
</evidence>
<keyword evidence="3 13" id="KW-0032">Aminotransferase</keyword>
<proteinExistence type="inferred from homology"/>
<comment type="catalytic activity">
    <reaction evidence="7">
        <text>GDP-alpha-D-perosamine + 2-oxoglutarate = GDP-4-dehydro-alpha-D-rhamnose + L-glutamate</text>
        <dbReference type="Rhea" id="RHEA:36779"/>
        <dbReference type="ChEBI" id="CHEBI:16810"/>
        <dbReference type="ChEBI" id="CHEBI:29985"/>
        <dbReference type="ChEBI" id="CHEBI:57964"/>
        <dbReference type="ChEBI" id="CHEBI:73996"/>
        <dbReference type="EC" id="2.6.1.102"/>
    </reaction>
</comment>
<evidence type="ECO:0000256" key="4">
    <source>
        <dbReference type="ARBA" id="ARBA00022679"/>
    </source>
</evidence>
<dbReference type="PANTHER" id="PTHR30244">
    <property type="entry name" value="TRANSAMINASE"/>
    <property type="match status" value="1"/>
</dbReference>
<dbReference type="EMBL" id="MTEJ01000254">
    <property type="protein sequence ID" value="OQX06225.1"/>
    <property type="molecule type" value="Genomic_DNA"/>
</dbReference>
<keyword evidence="4 13" id="KW-0808">Transferase</keyword>
<evidence type="ECO:0000256" key="5">
    <source>
        <dbReference type="ARBA" id="ARBA00022898"/>
    </source>
</evidence>
<organism evidence="13 14">
    <name type="scientific">Thiothrix lacustris</name>
    <dbReference type="NCBI Taxonomy" id="525917"/>
    <lineage>
        <taxon>Bacteria</taxon>
        <taxon>Pseudomonadati</taxon>
        <taxon>Pseudomonadota</taxon>
        <taxon>Gammaproteobacteria</taxon>
        <taxon>Thiotrichales</taxon>
        <taxon>Thiotrichaceae</taxon>
        <taxon>Thiothrix</taxon>
    </lineage>
</organism>
<comment type="pathway">
    <text evidence="2">Bacterial outer membrane biogenesis; LPS O-antigen biosynthesis.</text>
</comment>
<dbReference type="Gene3D" id="3.40.640.10">
    <property type="entry name" value="Type I PLP-dependent aspartate aminotransferase-like (Major domain)"/>
    <property type="match status" value="1"/>
</dbReference>
<dbReference type="Gene3D" id="3.90.1150.10">
    <property type="entry name" value="Aspartate Aminotransferase, domain 1"/>
    <property type="match status" value="1"/>
</dbReference>
<dbReference type="Pfam" id="PF01041">
    <property type="entry name" value="DegT_DnrJ_EryC1"/>
    <property type="match status" value="1"/>
</dbReference>
<protein>
    <recommendedName>
        <fullName evidence="9">GDP-perosamine synthase</fullName>
        <ecNumber evidence="8">2.6.1.102</ecNumber>
    </recommendedName>
</protein>
<evidence type="ECO:0000256" key="8">
    <source>
        <dbReference type="ARBA" id="ARBA00066317"/>
    </source>
</evidence>
<dbReference type="GO" id="GO:0000271">
    <property type="term" value="P:polysaccharide biosynthetic process"/>
    <property type="evidence" value="ECO:0007669"/>
    <property type="project" value="TreeGrafter"/>
</dbReference>
<name>A0A1Y1QIL3_9GAMM</name>
<dbReference type="Proteomes" id="UP000192491">
    <property type="component" value="Unassembled WGS sequence"/>
</dbReference>
<gene>
    <name evidence="13" type="ORF">BWK73_31430</name>
</gene>
<feature type="active site" description="Proton acceptor" evidence="10">
    <location>
        <position position="184"/>
    </location>
</feature>
<evidence type="ECO:0000313" key="14">
    <source>
        <dbReference type="Proteomes" id="UP000192491"/>
    </source>
</evidence>
<evidence type="ECO:0000313" key="13">
    <source>
        <dbReference type="EMBL" id="OQX06225.1"/>
    </source>
</evidence>
<keyword evidence="5 11" id="KW-0663">Pyridoxal phosphate</keyword>
<feature type="modified residue" description="N6-(pyridoxal phosphate)lysine" evidence="11">
    <location>
        <position position="184"/>
    </location>
</feature>
<dbReference type="GO" id="GO:0102933">
    <property type="term" value="F:GDP-4-dehydro-6-deoxy-D-mannose-4-aminotransferase activity"/>
    <property type="evidence" value="ECO:0007669"/>
    <property type="project" value="UniProtKB-EC"/>
</dbReference>
<evidence type="ECO:0000256" key="12">
    <source>
        <dbReference type="RuleBase" id="RU004508"/>
    </source>
</evidence>
<evidence type="ECO:0000256" key="10">
    <source>
        <dbReference type="PIRSR" id="PIRSR000390-1"/>
    </source>
</evidence>
<evidence type="ECO:0000256" key="1">
    <source>
        <dbReference type="ARBA" id="ARBA00001933"/>
    </source>
</evidence>
<dbReference type="InterPro" id="IPR015422">
    <property type="entry name" value="PyrdxlP-dep_Trfase_small"/>
</dbReference>
<dbReference type="InterPro" id="IPR015421">
    <property type="entry name" value="PyrdxlP-dep_Trfase_major"/>
</dbReference>
<dbReference type="InterPro" id="IPR000653">
    <property type="entry name" value="DegT/StrS_aminotransferase"/>
</dbReference>
<evidence type="ECO:0000256" key="2">
    <source>
        <dbReference type="ARBA" id="ARBA00005125"/>
    </source>
</evidence>
<evidence type="ECO:0000256" key="9">
    <source>
        <dbReference type="ARBA" id="ARBA00074221"/>
    </source>
</evidence>
<dbReference type="PANTHER" id="PTHR30244:SF34">
    <property type="entry name" value="DTDP-4-AMINO-4,6-DIDEOXYGALACTOSE TRANSAMINASE"/>
    <property type="match status" value="1"/>
</dbReference>
<comment type="similarity">
    <text evidence="6 12">Belongs to the DegT/DnrJ/EryC1 family.</text>
</comment>
<dbReference type="SUPFAM" id="SSF53383">
    <property type="entry name" value="PLP-dependent transferases"/>
    <property type="match status" value="1"/>
</dbReference>
<dbReference type="FunFam" id="3.40.640.10:FF:000090">
    <property type="entry name" value="Pyridoxal phosphate-dependent aminotransferase"/>
    <property type="match status" value="1"/>
</dbReference>
<dbReference type="InterPro" id="IPR015424">
    <property type="entry name" value="PyrdxlP-dep_Trfase"/>
</dbReference>
<reference evidence="13 14" key="1">
    <citation type="submission" date="2017-01" db="EMBL/GenBank/DDBJ databases">
        <title>Novel large sulfur bacteria in the metagenomes of groundwater-fed chemosynthetic microbial mats in the Lake Huron basin.</title>
        <authorList>
            <person name="Sharrar A.M."/>
            <person name="Flood B.E."/>
            <person name="Bailey J.V."/>
            <person name="Jones D.S."/>
            <person name="Biddanda B."/>
            <person name="Ruberg S.A."/>
            <person name="Marcus D.N."/>
            <person name="Dick G.J."/>
        </authorList>
    </citation>
    <scope>NUCLEOTIDE SEQUENCE [LARGE SCALE GENOMIC DNA]</scope>
    <source>
        <strain evidence="13">A8</strain>
    </source>
</reference>
<dbReference type="CDD" id="cd00616">
    <property type="entry name" value="AHBA_syn"/>
    <property type="match status" value="1"/>
</dbReference>